<dbReference type="GO" id="GO:0071944">
    <property type="term" value="C:cell periphery"/>
    <property type="evidence" value="ECO:0007669"/>
    <property type="project" value="UniProtKB-ARBA"/>
</dbReference>
<dbReference type="SMART" id="SM00295">
    <property type="entry name" value="B41"/>
    <property type="match status" value="1"/>
</dbReference>
<evidence type="ECO:0008006" key="11">
    <source>
        <dbReference type="Google" id="ProtNLM"/>
    </source>
</evidence>
<accession>A0A8J2K6E0</accession>
<dbReference type="AlphaFoldDB" id="A0A8J2K6E0"/>
<dbReference type="EMBL" id="CAJVCH010195735">
    <property type="protein sequence ID" value="CAG7730513.1"/>
    <property type="molecule type" value="Genomic_DNA"/>
</dbReference>
<evidence type="ECO:0000256" key="5">
    <source>
        <dbReference type="ARBA" id="ARBA00023203"/>
    </source>
</evidence>
<dbReference type="PROSITE" id="PS51016">
    <property type="entry name" value="MYTH4"/>
    <property type="match status" value="1"/>
</dbReference>
<feature type="compositionally biased region" description="Low complexity" evidence="6">
    <location>
        <begin position="191"/>
        <end position="211"/>
    </location>
</feature>
<dbReference type="OrthoDB" id="8182952at2759"/>
<dbReference type="Pfam" id="PF00784">
    <property type="entry name" value="MyTH4"/>
    <property type="match status" value="1"/>
</dbReference>
<dbReference type="GO" id="GO:0005856">
    <property type="term" value="C:cytoskeleton"/>
    <property type="evidence" value="ECO:0007669"/>
    <property type="project" value="InterPro"/>
</dbReference>
<dbReference type="PROSITE" id="PS50057">
    <property type="entry name" value="FERM_3"/>
    <property type="match status" value="1"/>
</dbReference>
<dbReference type="Proteomes" id="UP000708208">
    <property type="component" value="Unassembled WGS sequence"/>
</dbReference>
<feature type="region of interest" description="Disordered" evidence="6">
    <location>
        <begin position="91"/>
        <end position="233"/>
    </location>
</feature>
<keyword evidence="3" id="KW-0963">Cytoplasm</keyword>
<dbReference type="PANTHER" id="PTHR22692:SF26">
    <property type="entry name" value="SH3 DOMAIN-CONTAINING PROTEIN"/>
    <property type="match status" value="1"/>
</dbReference>
<dbReference type="GO" id="GO:0009887">
    <property type="term" value="P:animal organ morphogenesis"/>
    <property type="evidence" value="ECO:0007669"/>
    <property type="project" value="UniProtKB-ARBA"/>
</dbReference>
<feature type="compositionally biased region" description="Basic and acidic residues" evidence="6">
    <location>
        <begin position="110"/>
        <end position="186"/>
    </location>
</feature>
<dbReference type="CDD" id="cd01765">
    <property type="entry name" value="FERM_F0_F1"/>
    <property type="match status" value="1"/>
</dbReference>
<keyword evidence="5" id="KW-0009">Actin-binding</keyword>
<evidence type="ECO:0000313" key="9">
    <source>
        <dbReference type="EMBL" id="CAG7730513.1"/>
    </source>
</evidence>
<dbReference type="GO" id="GO:0003779">
    <property type="term" value="F:actin binding"/>
    <property type="evidence" value="ECO:0007669"/>
    <property type="project" value="UniProtKB-KW"/>
</dbReference>
<proteinExistence type="inferred from homology"/>
<dbReference type="InterPro" id="IPR051567">
    <property type="entry name" value="Unconventional_Myosin_ATPase"/>
</dbReference>
<dbReference type="InterPro" id="IPR000299">
    <property type="entry name" value="FERM_domain"/>
</dbReference>
<reference evidence="9" key="1">
    <citation type="submission" date="2021-06" db="EMBL/GenBank/DDBJ databases">
        <authorList>
            <person name="Hodson N. C."/>
            <person name="Mongue J. A."/>
            <person name="Jaron S. K."/>
        </authorList>
    </citation>
    <scope>NUCLEOTIDE SEQUENCE</scope>
</reference>
<evidence type="ECO:0000256" key="4">
    <source>
        <dbReference type="ARBA" id="ARBA00022737"/>
    </source>
</evidence>
<evidence type="ECO:0000256" key="6">
    <source>
        <dbReference type="SAM" id="MobiDB-lite"/>
    </source>
</evidence>
<evidence type="ECO:0000313" key="10">
    <source>
        <dbReference type="Proteomes" id="UP000708208"/>
    </source>
</evidence>
<dbReference type="PANTHER" id="PTHR22692">
    <property type="entry name" value="MYOSIN VII, XV"/>
    <property type="match status" value="1"/>
</dbReference>
<dbReference type="GO" id="GO:0030182">
    <property type="term" value="P:neuron differentiation"/>
    <property type="evidence" value="ECO:0007669"/>
    <property type="project" value="UniProtKB-ARBA"/>
</dbReference>
<feature type="compositionally biased region" description="Pro residues" evidence="6">
    <location>
        <begin position="212"/>
        <end position="222"/>
    </location>
</feature>
<name>A0A8J2K6E0_9HEXA</name>
<dbReference type="InterPro" id="IPR019748">
    <property type="entry name" value="FERM_central"/>
</dbReference>
<evidence type="ECO:0000256" key="2">
    <source>
        <dbReference type="ARBA" id="ARBA00008314"/>
    </source>
</evidence>
<feature type="domain" description="MyTH4" evidence="8">
    <location>
        <begin position="659"/>
        <end position="807"/>
    </location>
</feature>
<comment type="similarity">
    <text evidence="2">Belongs to the TRAFAC class myosin-kinesin ATPase superfamily. Myosin family.</text>
</comment>
<keyword evidence="10" id="KW-1185">Reference proteome</keyword>
<evidence type="ECO:0000259" key="7">
    <source>
        <dbReference type="PROSITE" id="PS50057"/>
    </source>
</evidence>
<feature type="compositionally biased region" description="Low complexity" evidence="6">
    <location>
        <begin position="92"/>
        <end position="107"/>
    </location>
</feature>
<evidence type="ECO:0000259" key="8">
    <source>
        <dbReference type="PROSITE" id="PS51016"/>
    </source>
</evidence>
<dbReference type="CDD" id="cd13201">
    <property type="entry name" value="FERM_C_MyoXV"/>
    <property type="match status" value="1"/>
</dbReference>
<evidence type="ECO:0000256" key="3">
    <source>
        <dbReference type="ARBA" id="ARBA00022490"/>
    </source>
</evidence>
<dbReference type="InterPro" id="IPR041795">
    <property type="entry name" value="MyoXV_FERM_C"/>
</dbReference>
<feature type="region of interest" description="Disordered" evidence="6">
    <location>
        <begin position="263"/>
        <end position="285"/>
    </location>
</feature>
<dbReference type="InterPro" id="IPR000857">
    <property type="entry name" value="MyTH4_dom"/>
</dbReference>
<dbReference type="SMART" id="SM00139">
    <property type="entry name" value="MyTH4"/>
    <property type="match status" value="1"/>
</dbReference>
<comment type="subcellular location">
    <subcellularLocation>
        <location evidence="1">Cytoplasm</location>
    </subcellularLocation>
</comment>
<organism evidence="9 10">
    <name type="scientific">Allacma fusca</name>
    <dbReference type="NCBI Taxonomy" id="39272"/>
    <lineage>
        <taxon>Eukaryota</taxon>
        <taxon>Metazoa</taxon>
        <taxon>Ecdysozoa</taxon>
        <taxon>Arthropoda</taxon>
        <taxon>Hexapoda</taxon>
        <taxon>Collembola</taxon>
        <taxon>Symphypleona</taxon>
        <taxon>Sminthuridae</taxon>
        <taxon>Allacma</taxon>
    </lineage>
</organism>
<dbReference type="Pfam" id="PF02174">
    <property type="entry name" value="IRS"/>
    <property type="match status" value="1"/>
</dbReference>
<comment type="caution">
    <text evidence="9">The sequence shown here is derived from an EMBL/GenBank/DDBJ whole genome shotgun (WGS) entry which is preliminary data.</text>
</comment>
<keyword evidence="4" id="KW-0677">Repeat</keyword>
<dbReference type="InterPro" id="IPR002404">
    <property type="entry name" value="IRS_PTB"/>
</dbReference>
<gene>
    <name evidence="9" type="ORF">AFUS01_LOCUS19153</name>
</gene>
<sequence length="1124" mass="128262">MKKCMLKNKKKVLRIITNKPRSSLFIEQSTFRYRPTGIVAIMPFESSGHGTDDLAGVPAHNVQSFLTQAMAQNLQIQKQLMEQNHALQKLLSDQSKSGSSSNSSVTSPRKHSDSSHSHSMEHLRSMDHPRSMDHSRSDHSRSDHSRSDHSRPDHSRPDHSRQDHSRSDHSRPDHSRSDHSRPDHSRSMAHSRSMVSAGSSSSSSSSSSVPNIPAPPPPPPLPTELIEGSRPLLDPFGRAKTVRIGKWRWPPRDNHDVFMINNSNKKDAEDDPPPPKPIQYHPPEIPGVVGKLRISNEMRAKLENVTGGTKNGSKKEAVRKIEDDRKALLLEKLGGRALIAGQADTFTFVPPPPPPPVHEQQMIMSESKTTMKMHDQTITKHTVAMTMQMPMQISQNQSPKGNFRRDMILASGGETTRDFCLTYGNVNWTLRLRKELIMPWENIEQDKKLLNLLYIQILNDMNSNTLRLTHTEKTKLRQLTSTTNSKLNIVQYTIKNTEFYFVVIFPAIILRGGGEFSGKYDNVTHVAVDVKSLKFIRKVEDRLIAVETRSLGSVKIRDSKICESNVAIHEPYLSYLLNLTTFLNQSAVSIPPPPPVTEMKTQTVDAEPAEEIVERDRKPQDDGKHSLLQFAMSYFRHMDRYPTDNNEWTWKGLVSYVKYGPGMLQESLLQLDEANNQLALECYEAVLCYMGDLQGDVTQVECVYTLLRNCHKSAKIIDELYCHLMKQTTNNNKSGLAGWRLFTIITAYFSCSELLRPYLFKYLEATAYDKRRNFHGTALVALQNLRKTFKYGGRRNVPSVEEITALTAGRNAKRQIFRLPGGNDRVVNVRAATIVEDVLNELCSTLNIRSAHERQEFSLYCIVEGDTFTMPLQLEEYILDVTTELTKNNQVFYLIFCRSVWFYELKLDNPLYVEVIFNQVAPDYLEGLLVVMQEERLTQAIVYDITRIAALLHRAADLAQPPTLKETKYLLPKPALAARDLKPNQWVQMVNSHWVDERIHDLTPHDAKCGVLEILQTWPLFGSSFFTLKRINEPQPPVDYILALNKSGVHFLDMITHETINTYTYNQVISTRKVKNEDGILFLDLKVGNLMQQRILRLETEHAHEISRLIRQYIHIQRLENNGQ</sequence>
<evidence type="ECO:0000256" key="1">
    <source>
        <dbReference type="ARBA" id="ARBA00004496"/>
    </source>
</evidence>
<feature type="domain" description="FERM" evidence="7">
    <location>
        <begin position="812"/>
        <end position="1121"/>
    </location>
</feature>
<protein>
    <recommendedName>
        <fullName evidence="11">Unconventional myosin-XV</fullName>
    </recommendedName>
</protein>
<dbReference type="InterPro" id="IPR019749">
    <property type="entry name" value="Band_41_domain"/>
</dbReference>
<dbReference type="CDD" id="cd14473">
    <property type="entry name" value="FERM_B-lobe"/>
    <property type="match status" value="1"/>
</dbReference>